<protein>
    <submittedName>
        <fullName evidence="13">Peptidase M50</fullName>
    </submittedName>
</protein>
<proteinExistence type="inferred from homology"/>
<dbReference type="Proteomes" id="UP000054078">
    <property type="component" value="Unassembled WGS sequence"/>
</dbReference>
<gene>
    <name evidence="13" type="ORF">AUL39_05235</name>
</gene>
<comment type="subcellular location">
    <subcellularLocation>
        <location evidence="2">Membrane</location>
        <topology evidence="2">Multi-pass membrane protein</topology>
    </subcellularLocation>
</comment>
<evidence type="ECO:0000313" key="13">
    <source>
        <dbReference type="EMBL" id="KUH58406.1"/>
    </source>
</evidence>
<dbReference type="Pfam" id="PF17820">
    <property type="entry name" value="PDZ_6"/>
    <property type="match status" value="1"/>
</dbReference>
<evidence type="ECO:0000313" key="14">
    <source>
        <dbReference type="Proteomes" id="UP000054078"/>
    </source>
</evidence>
<keyword evidence="4" id="KW-0645">Protease</keyword>
<evidence type="ECO:0000256" key="2">
    <source>
        <dbReference type="ARBA" id="ARBA00004141"/>
    </source>
</evidence>
<dbReference type="GO" id="GO:0006508">
    <property type="term" value="P:proteolysis"/>
    <property type="evidence" value="ECO:0007669"/>
    <property type="project" value="UniProtKB-KW"/>
</dbReference>
<keyword evidence="8 11" id="KW-1133">Transmembrane helix</keyword>
<reference evidence="13 14" key="1">
    <citation type="submission" date="2015-12" db="EMBL/GenBank/DDBJ databases">
        <title>Draft Genome Sequence of Olsenella scatoligenes SK9K4T; a Producer of 3-Methylindole- (skatole) and 4-Methylphenol- (p-cresol) Isolated from Pig Feces.</title>
        <authorList>
            <person name="Li X."/>
            <person name="Borg B."/>
            <person name="Canibe N."/>
        </authorList>
    </citation>
    <scope>NUCLEOTIDE SEQUENCE [LARGE SCALE GENOMIC DNA]</scope>
    <source>
        <strain evidence="13 14">SK9K4</strain>
    </source>
</reference>
<dbReference type="SUPFAM" id="SSF50156">
    <property type="entry name" value="PDZ domain-like"/>
    <property type="match status" value="1"/>
</dbReference>
<keyword evidence="6" id="KW-0378">Hydrolase</keyword>
<accession>A0A117J484</accession>
<name>A0A117J484_TRASO</name>
<evidence type="ECO:0000256" key="8">
    <source>
        <dbReference type="ARBA" id="ARBA00022989"/>
    </source>
</evidence>
<keyword evidence="9" id="KW-0482">Metalloprotease</keyword>
<dbReference type="PANTHER" id="PTHR42837:SF2">
    <property type="entry name" value="MEMBRANE METALLOPROTEASE ARASP2, CHLOROPLASTIC-RELATED"/>
    <property type="match status" value="1"/>
</dbReference>
<feature type="domain" description="PDZ" evidence="12">
    <location>
        <begin position="218"/>
        <end position="281"/>
    </location>
</feature>
<keyword evidence="10 11" id="KW-0472">Membrane</keyword>
<dbReference type="GO" id="GO:0016020">
    <property type="term" value="C:membrane"/>
    <property type="evidence" value="ECO:0007669"/>
    <property type="project" value="UniProtKB-SubCell"/>
</dbReference>
<comment type="similarity">
    <text evidence="3">Belongs to the peptidase M50B family.</text>
</comment>
<evidence type="ECO:0000256" key="4">
    <source>
        <dbReference type="ARBA" id="ARBA00022670"/>
    </source>
</evidence>
<dbReference type="CDD" id="cd23081">
    <property type="entry name" value="cpPDZ_EcRseP-like"/>
    <property type="match status" value="1"/>
</dbReference>
<feature type="transmembrane region" description="Helical" evidence="11">
    <location>
        <begin position="431"/>
        <end position="448"/>
    </location>
</feature>
<dbReference type="InterPro" id="IPR036034">
    <property type="entry name" value="PDZ_sf"/>
</dbReference>
<evidence type="ECO:0000259" key="12">
    <source>
        <dbReference type="PROSITE" id="PS50106"/>
    </source>
</evidence>
<dbReference type="InterPro" id="IPR001478">
    <property type="entry name" value="PDZ"/>
</dbReference>
<feature type="transmembrane region" description="Helical" evidence="11">
    <location>
        <begin position="214"/>
        <end position="236"/>
    </location>
</feature>
<keyword evidence="14" id="KW-1185">Reference proteome</keyword>
<feature type="transmembrane region" description="Helical" evidence="11">
    <location>
        <begin position="6"/>
        <end position="22"/>
    </location>
</feature>
<dbReference type="Gene3D" id="2.30.42.10">
    <property type="match status" value="1"/>
</dbReference>
<evidence type="ECO:0000256" key="11">
    <source>
        <dbReference type="SAM" id="Phobius"/>
    </source>
</evidence>
<evidence type="ECO:0000256" key="6">
    <source>
        <dbReference type="ARBA" id="ARBA00022801"/>
    </source>
</evidence>
<keyword evidence="5 11" id="KW-0812">Transmembrane</keyword>
<feature type="transmembrane region" description="Helical" evidence="11">
    <location>
        <begin position="379"/>
        <end position="401"/>
    </location>
</feature>
<dbReference type="EMBL" id="LOJF01000009">
    <property type="protein sequence ID" value="KUH58406.1"/>
    <property type="molecule type" value="Genomic_DNA"/>
</dbReference>
<evidence type="ECO:0000256" key="10">
    <source>
        <dbReference type="ARBA" id="ARBA00023136"/>
    </source>
</evidence>
<dbReference type="OrthoDB" id="9782003at2"/>
<evidence type="ECO:0000256" key="5">
    <source>
        <dbReference type="ARBA" id="ARBA00022692"/>
    </source>
</evidence>
<dbReference type="InterPro" id="IPR008915">
    <property type="entry name" value="Peptidase_M50"/>
</dbReference>
<dbReference type="InterPro" id="IPR004387">
    <property type="entry name" value="Pept_M50_Zn"/>
</dbReference>
<evidence type="ECO:0000256" key="7">
    <source>
        <dbReference type="ARBA" id="ARBA00022833"/>
    </source>
</evidence>
<dbReference type="STRING" id="1299998.AUL39_05235"/>
<comment type="cofactor">
    <cofactor evidence="1">
        <name>Zn(2+)</name>
        <dbReference type="ChEBI" id="CHEBI:29105"/>
    </cofactor>
</comment>
<dbReference type="RefSeq" id="WP_059054421.1">
    <property type="nucleotide sequence ID" value="NZ_LOJF01000009.1"/>
</dbReference>
<evidence type="ECO:0000256" key="3">
    <source>
        <dbReference type="ARBA" id="ARBA00007931"/>
    </source>
</evidence>
<dbReference type="SMART" id="SM00228">
    <property type="entry name" value="PDZ"/>
    <property type="match status" value="1"/>
</dbReference>
<dbReference type="PANTHER" id="PTHR42837">
    <property type="entry name" value="REGULATOR OF SIGMA-E PROTEASE RSEP"/>
    <property type="match status" value="1"/>
</dbReference>
<evidence type="ECO:0000256" key="9">
    <source>
        <dbReference type="ARBA" id="ARBA00023049"/>
    </source>
</evidence>
<evidence type="ECO:0000256" key="1">
    <source>
        <dbReference type="ARBA" id="ARBA00001947"/>
    </source>
</evidence>
<dbReference type="InterPro" id="IPR041489">
    <property type="entry name" value="PDZ_6"/>
</dbReference>
<dbReference type="PROSITE" id="PS50106">
    <property type="entry name" value="PDZ"/>
    <property type="match status" value="1"/>
</dbReference>
<keyword evidence="7" id="KW-0862">Zinc</keyword>
<comment type="caution">
    <text evidence="13">The sequence shown here is derived from an EMBL/GenBank/DDBJ whole genome shotgun (WGS) entry which is preliminary data.</text>
</comment>
<organism evidence="13 14">
    <name type="scientific">Tractidigestivibacter scatoligenes</name>
    <name type="common">Olsenella scatoligenes</name>
    <dbReference type="NCBI Taxonomy" id="1299998"/>
    <lineage>
        <taxon>Bacteria</taxon>
        <taxon>Bacillati</taxon>
        <taxon>Actinomycetota</taxon>
        <taxon>Coriobacteriia</taxon>
        <taxon>Coriobacteriales</taxon>
        <taxon>Atopobiaceae</taxon>
        <taxon>Tractidigestivibacter</taxon>
    </lineage>
</organism>
<dbReference type="AlphaFoldDB" id="A0A117J484"/>
<sequence>MTGAVSAIFWGVVVLSLLVFVHEGGHYLAARACGVRVTEFFLGMPCRFKLSHKSKDHGTEIGVTPILLGGYTRICGMENSGDELLGSALMAVQRAGRISVSDLASQLGCDVDRAYGLLATLADWAAVRPYYDPALGEHEGQSDWPASFETLRRDASLRTEYDRGHDFSQAGTTNYGEPRDPGMGAAEFLARERGRTYLGCGFWRRCAMLLAGPVVNLLVALVVVTASFMVMGVQVASNEPVIGSVSPGSFAEAAGIEAGDRITAVDGESVSTYEDLVAAIKPYLESGTDFSLDYERDNTTYETTVDLVDGQAAEYLGITNQAYTYYPSLGEAIRGSVAYGGLVAEYAVKLIVPTHTMEVLDQSSSVVGISVMASEAASAGVPTLAFFIGAISMSLGFMNLLPIAPLDGGKILIEIIQAISRRQVSARAQTIVSYVGLAFFLFVFVVAMRNDIVTFVIGG</sequence>
<dbReference type="GO" id="GO:0004222">
    <property type="term" value="F:metalloendopeptidase activity"/>
    <property type="evidence" value="ECO:0007669"/>
    <property type="project" value="InterPro"/>
</dbReference>
<dbReference type="Pfam" id="PF02163">
    <property type="entry name" value="Peptidase_M50"/>
    <property type="match status" value="1"/>
</dbReference>